<dbReference type="PIR" id="C82730">
    <property type="entry name" value="C82730"/>
</dbReference>
<accession>Q9PEG9</accession>
<gene>
    <name evidence="1" type="ordered locus">XF_1059</name>
</gene>
<reference evidence="1 2" key="1">
    <citation type="journal article" date="2000" name="Nature">
        <title>The genome sequence of the plant pathogen Xylella fastidiosa.</title>
        <authorList>
            <person name="Simpson A.J."/>
            <person name="Reinach F.C."/>
            <person name="Arruda P."/>
            <person name="Abreu F.A."/>
            <person name="Acencio M."/>
            <person name="Alvarenga R."/>
            <person name="Alves L.M."/>
            <person name="Araya J.E."/>
            <person name="Baia G.S."/>
            <person name="Baptista C.S."/>
            <person name="Barros M.H."/>
            <person name="Bonaccorsi E.D."/>
            <person name="Bordin S."/>
            <person name="Bove J.M."/>
            <person name="Briones M.R."/>
            <person name="Bueno M.R."/>
            <person name="Camargo A.A."/>
            <person name="Camargo L.E."/>
            <person name="Carraro D.M."/>
            <person name="Carrer H."/>
            <person name="Colauto N.B."/>
            <person name="Colombo C."/>
            <person name="Costa F.F."/>
            <person name="Costa M.C."/>
            <person name="Costa-Neto C.M."/>
            <person name="Coutinho L.L."/>
            <person name="Cristofani M."/>
            <person name="Dias-Neto E."/>
            <person name="Docena C."/>
            <person name="El-Dorry H."/>
            <person name="Facincani A.P."/>
            <person name="Ferreira A.J."/>
            <person name="Ferreira V.C."/>
            <person name="Ferro J.A."/>
            <person name="Fraga J.S."/>
            <person name="Franca S.C."/>
            <person name="Franco M.C."/>
            <person name="Frohme M."/>
            <person name="Furlan L.R."/>
            <person name="Garnier M."/>
            <person name="Goldman G.H."/>
            <person name="Goldman M.H."/>
            <person name="Gomes S.L."/>
            <person name="Gruber A."/>
            <person name="Ho P.L."/>
            <person name="Hoheisel J.D."/>
            <person name="Junqueira M.L."/>
            <person name="Kemper E.L."/>
            <person name="Kitajima J.P."/>
            <person name="Krieger J.E."/>
            <person name="Kuramae E.E."/>
            <person name="Laigret F."/>
            <person name="Lambais M.R."/>
            <person name="Leite L.C."/>
            <person name="Lemos E.G."/>
            <person name="Lemos M.V."/>
            <person name="Lopes S.A."/>
            <person name="Lopes C.R."/>
            <person name="Machado J.A."/>
            <person name="Machado M.A."/>
            <person name="Madeira A.M."/>
            <person name="Madeira H.M."/>
            <person name="Marino C.L."/>
            <person name="Marques M.V."/>
            <person name="Martins E.A."/>
            <person name="Martins E.M."/>
            <person name="Matsukuma A.Y."/>
            <person name="Menck C.F."/>
            <person name="Miracca E.C."/>
            <person name="Miyaki C.Y."/>
            <person name="Monteriro-Vitorello C.B."/>
            <person name="Moon D.H."/>
            <person name="Nagai M.A."/>
            <person name="Nascimento A.L."/>
            <person name="Netto L.E."/>
            <person name="Nhani A.Jr."/>
            <person name="Nobrega F.G."/>
            <person name="Nunes L.R."/>
            <person name="Oliveira M.A."/>
            <person name="de Oliveira M.C."/>
            <person name="de Oliveira R.C."/>
            <person name="Palmieri D.A."/>
            <person name="Paris A."/>
            <person name="Peixoto B.R."/>
            <person name="Pereira G.A."/>
            <person name="Pereira H.A.Jr."/>
            <person name="Pesquero J.B."/>
            <person name="Quaggio R.B."/>
            <person name="Roberto P.G."/>
            <person name="Rodrigues V."/>
            <person name="de M Rosa A.J."/>
            <person name="de Rosa V.E.Jr."/>
            <person name="de Sa R.G."/>
            <person name="Santelli R.V."/>
            <person name="Sawasaki H.E."/>
            <person name="da Silva A.C."/>
            <person name="da Silva A.M."/>
            <person name="da Silva F.R."/>
            <person name="da Silva W.A.Jr."/>
            <person name="da Silveira J.F."/>
            <person name="Silvestri M.L."/>
            <person name="Siqueira W.J."/>
            <person name="de Souza A.A."/>
            <person name="de Souza A.P."/>
            <person name="Terenzi M.F."/>
            <person name="Truffi D."/>
            <person name="Tsai S.M."/>
            <person name="Tsuhako M.H."/>
            <person name="Vallada H."/>
            <person name="Van Sluys M.A."/>
            <person name="Verjovski-Almeida S."/>
            <person name="Vettore A.L."/>
            <person name="Zago M.A."/>
            <person name="Zatz M."/>
            <person name="Meidanis J."/>
            <person name="Setubal J.C."/>
        </authorList>
    </citation>
    <scope>NUCLEOTIDE SEQUENCE [LARGE SCALE GENOMIC DNA]</scope>
    <source>
        <strain evidence="1 2">9a5c</strain>
    </source>
</reference>
<name>Q9PEG9_XYLFA</name>
<evidence type="ECO:0000313" key="2">
    <source>
        <dbReference type="Proteomes" id="UP000000812"/>
    </source>
</evidence>
<dbReference type="HOGENOM" id="CLU_3086372_0_0_6"/>
<protein>
    <submittedName>
        <fullName evidence="1">Uncharacterized protein</fullName>
    </submittedName>
</protein>
<dbReference type="AlphaFoldDB" id="Q9PEG9"/>
<dbReference type="Proteomes" id="UP000000812">
    <property type="component" value="Chromosome"/>
</dbReference>
<proteinExistence type="predicted"/>
<sequence>MTWDISMSEGGANSVILAEADKLCCWQSKSKVMLVEKCHLDEGRVSVCSDHA</sequence>
<organism evidence="1 2">
    <name type="scientific">Xylella fastidiosa (strain 9a5c)</name>
    <dbReference type="NCBI Taxonomy" id="160492"/>
    <lineage>
        <taxon>Bacteria</taxon>
        <taxon>Pseudomonadati</taxon>
        <taxon>Pseudomonadota</taxon>
        <taxon>Gammaproteobacteria</taxon>
        <taxon>Lysobacterales</taxon>
        <taxon>Lysobacteraceae</taxon>
        <taxon>Xylella</taxon>
    </lineage>
</organism>
<dbReference type="KEGG" id="xfa:XF_1059"/>
<dbReference type="EMBL" id="AE003849">
    <property type="protein sequence ID" value="AAF83869.1"/>
    <property type="molecule type" value="Genomic_DNA"/>
</dbReference>
<evidence type="ECO:0000313" key="1">
    <source>
        <dbReference type="EMBL" id="AAF83869.1"/>
    </source>
</evidence>